<feature type="region of interest" description="Disordered" evidence="8">
    <location>
        <begin position="337"/>
        <end position="404"/>
    </location>
</feature>
<feature type="compositionally biased region" description="Polar residues" evidence="8">
    <location>
        <begin position="631"/>
        <end position="651"/>
    </location>
</feature>
<keyword evidence="4" id="KW-0496">Mitochondrion</keyword>
<dbReference type="NCBIfam" id="TIGR03953">
    <property type="entry name" value="rplD_bact"/>
    <property type="match status" value="1"/>
</dbReference>
<feature type="compositionally biased region" description="Polar residues" evidence="8">
    <location>
        <begin position="349"/>
        <end position="363"/>
    </location>
</feature>
<feature type="compositionally biased region" description="Basic residues" evidence="8">
    <location>
        <begin position="448"/>
        <end position="459"/>
    </location>
</feature>
<dbReference type="OrthoDB" id="275876at2759"/>
<evidence type="ECO:0000256" key="5">
    <source>
        <dbReference type="ARBA" id="ARBA00023274"/>
    </source>
</evidence>
<reference evidence="9 10" key="1">
    <citation type="journal article" date="2007" name="Nature">
        <title>Evolution of genes and genomes on the Drosophila phylogeny.</title>
        <authorList>
            <consortium name="Drosophila 12 Genomes Consortium"/>
            <person name="Clark A.G."/>
            <person name="Eisen M.B."/>
            <person name="Smith D.R."/>
            <person name="Bergman C.M."/>
            <person name="Oliver B."/>
            <person name="Markow T.A."/>
            <person name="Kaufman T.C."/>
            <person name="Kellis M."/>
            <person name="Gelbart W."/>
            <person name="Iyer V.N."/>
            <person name="Pollard D.A."/>
            <person name="Sackton T.B."/>
            <person name="Larracuente A.M."/>
            <person name="Singh N.D."/>
            <person name="Abad J.P."/>
            <person name="Abt D.N."/>
            <person name="Adryan B."/>
            <person name="Aguade M."/>
            <person name="Akashi H."/>
            <person name="Anderson W.W."/>
            <person name="Aquadro C.F."/>
            <person name="Ardell D.H."/>
            <person name="Arguello R."/>
            <person name="Artieri C.G."/>
            <person name="Barbash D.A."/>
            <person name="Barker D."/>
            <person name="Barsanti P."/>
            <person name="Batterham P."/>
            <person name="Batzoglou S."/>
            <person name="Begun D."/>
            <person name="Bhutkar A."/>
            <person name="Blanco E."/>
            <person name="Bosak S.A."/>
            <person name="Bradley R.K."/>
            <person name="Brand A.D."/>
            <person name="Brent M.R."/>
            <person name="Brooks A.N."/>
            <person name="Brown R.H."/>
            <person name="Butlin R.K."/>
            <person name="Caggese C."/>
            <person name="Calvi B.R."/>
            <person name="Bernardo de Carvalho A."/>
            <person name="Caspi A."/>
            <person name="Castrezana S."/>
            <person name="Celniker S.E."/>
            <person name="Chang J.L."/>
            <person name="Chapple C."/>
            <person name="Chatterji S."/>
            <person name="Chinwalla A."/>
            <person name="Civetta A."/>
            <person name="Clifton S.W."/>
            <person name="Comeron J.M."/>
            <person name="Costello J.C."/>
            <person name="Coyne J.A."/>
            <person name="Daub J."/>
            <person name="David R.G."/>
            <person name="Delcher A.L."/>
            <person name="Delehaunty K."/>
            <person name="Do C.B."/>
            <person name="Ebling H."/>
            <person name="Edwards K."/>
            <person name="Eickbush T."/>
            <person name="Evans J.D."/>
            <person name="Filipski A."/>
            <person name="Findeiss S."/>
            <person name="Freyhult E."/>
            <person name="Fulton L."/>
            <person name="Fulton R."/>
            <person name="Garcia A.C."/>
            <person name="Gardiner A."/>
            <person name="Garfield D.A."/>
            <person name="Garvin B.E."/>
            <person name="Gibson G."/>
            <person name="Gilbert D."/>
            <person name="Gnerre S."/>
            <person name="Godfrey J."/>
            <person name="Good R."/>
            <person name="Gotea V."/>
            <person name="Gravely B."/>
            <person name="Greenberg A.J."/>
            <person name="Griffiths-Jones S."/>
            <person name="Gross S."/>
            <person name="Guigo R."/>
            <person name="Gustafson E.A."/>
            <person name="Haerty W."/>
            <person name="Hahn M.W."/>
            <person name="Halligan D.L."/>
            <person name="Halpern A.L."/>
            <person name="Halter G.M."/>
            <person name="Han M.V."/>
            <person name="Heger A."/>
            <person name="Hillier L."/>
            <person name="Hinrichs A.S."/>
            <person name="Holmes I."/>
            <person name="Hoskins R.A."/>
            <person name="Hubisz M.J."/>
            <person name="Hultmark D."/>
            <person name="Huntley M.A."/>
            <person name="Jaffe D.B."/>
            <person name="Jagadeeshan S."/>
            <person name="Jeck W.R."/>
            <person name="Johnson J."/>
            <person name="Jones C.D."/>
            <person name="Jordan W.C."/>
            <person name="Karpen G.H."/>
            <person name="Kataoka E."/>
            <person name="Keightley P.D."/>
            <person name="Kheradpour P."/>
            <person name="Kirkness E.F."/>
            <person name="Koerich L.B."/>
            <person name="Kristiansen K."/>
            <person name="Kudrna D."/>
            <person name="Kulathinal R.J."/>
            <person name="Kumar S."/>
            <person name="Kwok R."/>
            <person name="Lander E."/>
            <person name="Langley C.H."/>
            <person name="Lapoint R."/>
            <person name="Lazzaro B.P."/>
            <person name="Lee S.J."/>
            <person name="Levesque L."/>
            <person name="Li R."/>
            <person name="Lin C.F."/>
            <person name="Lin M.F."/>
            <person name="Lindblad-Toh K."/>
            <person name="Llopart A."/>
            <person name="Long M."/>
            <person name="Low L."/>
            <person name="Lozovsky E."/>
            <person name="Lu J."/>
            <person name="Luo M."/>
            <person name="Machado C.A."/>
            <person name="Makalowski W."/>
            <person name="Marzo M."/>
            <person name="Matsuda M."/>
            <person name="Matzkin L."/>
            <person name="McAllister B."/>
            <person name="McBride C.S."/>
            <person name="McKernan B."/>
            <person name="McKernan K."/>
            <person name="Mendez-Lago M."/>
            <person name="Minx P."/>
            <person name="Mollenhauer M.U."/>
            <person name="Montooth K."/>
            <person name="Mount S.M."/>
            <person name="Mu X."/>
            <person name="Myers E."/>
            <person name="Negre B."/>
            <person name="Newfeld S."/>
            <person name="Nielsen R."/>
            <person name="Noor M.A."/>
            <person name="O'Grady P."/>
            <person name="Pachter L."/>
            <person name="Papaceit M."/>
            <person name="Parisi M.J."/>
            <person name="Parisi M."/>
            <person name="Parts L."/>
            <person name="Pedersen J.S."/>
            <person name="Pesole G."/>
            <person name="Phillippy A.M."/>
            <person name="Ponting C.P."/>
            <person name="Pop M."/>
            <person name="Porcelli D."/>
            <person name="Powell J.R."/>
            <person name="Prohaska S."/>
            <person name="Pruitt K."/>
            <person name="Puig M."/>
            <person name="Quesneville H."/>
            <person name="Ram K.R."/>
            <person name="Rand D."/>
            <person name="Rasmussen M.D."/>
            <person name="Reed L.K."/>
            <person name="Reenan R."/>
            <person name="Reily A."/>
            <person name="Remington K.A."/>
            <person name="Rieger T.T."/>
            <person name="Ritchie M.G."/>
            <person name="Robin C."/>
            <person name="Rogers Y.H."/>
            <person name="Rohde C."/>
            <person name="Rozas J."/>
            <person name="Rubenfield M.J."/>
            <person name="Ruiz A."/>
            <person name="Russo S."/>
            <person name="Salzberg S.L."/>
            <person name="Sanchez-Gracia A."/>
            <person name="Saranga D.J."/>
            <person name="Sato H."/>
            <person name="Schaeffer S.W."/>
            <person name="Schatz M.C."/>
            <person name="Schlenke T."/>
            <person name="Schwartz R."/>
            <person name="Segarra C."/>
            <person name="Singh R.S."/>
            <person name="Sirot L."/>
            <person name="Sirota M."/>
            <person name="Sisneros N.B."/>
            <person name="Smith C.D."/>
            <person name="Smith T.F."/>
            <person name="Spieth J."/>
            <person name="Stage D.E."/>
            <person name="Stark A."/>
            <person name="Stephan W."/>
            <person name="Strausberg R.L."/>
            <person name="Strempel S."/>
            <person name="Sturgill D."/>
            <person name="Sutton G."/>
            <person name="Sutton G.G."/>
            <person name="Tao W."/>
            <person name="Teichmann S."/>
            <person name="Tobari Y.N."/>
            <person name="Tomimura Y."/>
            <person name="Tsolas J.M."/>
            <person name="Valente V.L."/>
            <person name="Venter E."/>
            <person name="Venter J.C."/>
            <person name="Vicario S."/>
            <person name="Vieira F.G."/>
            <person name="Vilella A.J."/>
            <person name="Villasante A."/>
            <person name="Walenz B."/>
            <person name="Wang J."/>
            <person name="Wasserman M."/>
            <person name="Watts T."/>
            <person name="Wilson D."/>
            <person name="Wilson R.K."/>
            <person name="Wing R.A."/>
            <person name="Wolfner M.F."/>
            <person name="Wong A."/>
            <person name="Wong G.K."/>
            <person name="Wu C.I."/>
            <person name="Wu G."/>
            <person name="Yamamoto D."/>
            <person name="Yang H.P."/>
            <person name="Yang S.P."/>
            <person name="Yorke J.A."/>
            <person name="Yoshida K."/>
            <person name="Zdobnov E."/>
            <person name="Zhang P."/>
            <person name="Zhang Y."/>
            <person name="Zimin A.V."/>
            <person name="Baldwin J."/>
            <person name="Abdouelleil A."/>
            <person name="Abdulkadir J."/>
            <person name="Abebe A."/>
            <person name="Abera B."/>
            <person name="Abreu J."/>
            <person name="Acer S.C."/>
            <person name="Aftuck L."/>
            <person name="Alexander A."/>
            <person name="An P."/>
            <person name="Anderson E."/>
            <person name="Anderson S."/>
            <person name="Arachi H."/>
            <person name="Azer M."/>
            <person name="Bachantsang P."/>
            <person name="Barry A."/>
            <person name="Bayul T."/>
            <person name="Berlin A."/>
            <person name="Bessette D."/>
            <person name="Bloom T."/>
            <person name="Blye J."/>
            <person name="Boguslavskiy L."/>
            <person name="Bonnet C."/>
            <person name="Boukhgalter B."/>
            <person name="Bourzgui I."/>
            <person name="Brown A."/>
            <person name="Cahill P."/>
            <person name="Channer S."/>
            <person name="Cheshatsang Y."/>
            <person name="Chuda L."/>
            <person name="Citroen M."/>
            <person name="Collymore A."/>
            <person name="Cooke P."/>
            <person name="Costello M."/>
            <person name="D'Aco K."/>
            <person name="Daza R."/>
            <person name="De Haan G."/>
            <person name="DeGray S."/>
            <person name="DeMaso C."/>
            <person name="Dhargay N."/>
            <person name="Dooley K."/>
            <person name="Dooley E."/>
            <person name="Doricent M."/>
            <person name="Dorje P."/>
            <person name="Dorjee K."/>
            <person name="Dupes A."/>
            <person name="Elong R."/>
            <person name="Falk J."/>
            <person name="Farina A."/>
            <person name="Faro S."/>
            <person name="Ferguson D."/>
            <person name="Fisher S."/>
            <person name="Foley C.D."/>
            <person name="Franke A."/>
            <person name="Friedrich D."/>
            <person name="Gadbois L."/>
            <person name="Gearin G."/>
            <person name="Gearin C.R."/>
            <person name="Giannoukos G."/>
            <person name="Goode T."/>
            <person name="Graham J."/>
            <person name="Grandbois E."/>
            <person name="Grewal S."/>
            <person name="Gyaltsen K."/>
            <person name="Hafez N."/>
            <person name="Hagos B."/>
            <person name="Hall J."/>
            <person name="Henson C."/>
            <person name="Hollinger A."/>
            <person name="Honan T."/>
            <person name="Huard M.D."/>
            <person name="Hughes L."/>
            <person name="Hurhula B."/>
            <person name="Husby M.E."/>
            <person name="Kamat A."/>
            <person name="Kanga B."/>
            <person name="Kashin S."/>
            <person name="Khazanovich D."/>
            <person name="Kisner P."/>
            <person name="Lance K."/>
            <person name="Lara M."/>
            <person name="Lee W."/>
            <person name="Lennon N."/>
            <person name="Letendre F."/>
            <person name="LeVine R."/>
            <person name="Lipovsky A."/>
            <person name="Liu X."/>
            <person name="Liu J."/>
            <person name="Liu S."/>
            <person name="Lokyitsang T."/>
            <person name="Lokyitsang Y."/>
            <person name="Lubonja R."/>
            <person name="Lui A."/>
            <person name="MacDonald P."/>
            <person name="Magnisalis V."/>
            <person name="Maru K."/>
            <person name="Matthews C."/>
            <person name="McCusker W."/>
            <person name="McDonough S."/>
            <person name="Mehta T."/>
            <person name="Meldrim J."/>
            <person name="Meneus L."/>
            <person name="Mihai O."/>
            <person name="Mihalev A."/>
            <person name="Mihova T."/>
            <person name="Mittelman R."/>
            <person name="Mlenga V."/>
            <person name="Montmayeur A."/>
            <person name="Mulrain L."/>
            <person name="Navidi A."/>
            <person name="Naylor J."/>
            <person name="Negash T."/>
            <person name="Nguyen T."/>
            <person name="Nguyen N."/>
            <person name="Nicol R."/>
            <person name="Norbu C."/>
            <person name="Norbu N."/>
            <person name="Novod N."/>
            <person name="O'Neill B."/>
            <person name="Osman S."/>
            <person name="Markiewicz E."/>
            <person name="Oyono O.L."/>
            <person name="Patti C."/>
            <person name="Phunkhang P."/>
            <person name="Pierre F."/>
            <person name="Priest M."/>
            <person name="Raghuraman S."/>
            <person name="Rege F."/>
            <person name="Reyes R."/>
            <person name="Rise C."/>
            <person name="Rogov P."/>
            <person name="Ross K."/>
            <person name="Ryan E."/>
            <person name="Settipalli S."/>
            <person name="Shea T."/>
            <person name="Sherpa N."/>
            <person name="Shi L."/>
            <person name="Shih D."/>
            <person name="Sparrow T."/>
            <person name="Spaulding J."/>
            <person name="Stalker J."/>
            <person name="Stange-Thomann N."/>
            <person name="Stavropoulos S."/>
            <person name="Stone C."/>
            <person name="Strader C."/>
            <person name="Tesfaye S."/>
            <person name="Thomson T."/>
            <person name="Thoulutsang Y."/>
            <person name="Thoulutsang D."/>
            <person name="Topham K."/>
            <person name="Topping I."/>
            <person name="Tsamla T."/>
            <person name="Vassiliev H."/>
            <person name="Vo A."/>
            <person name="Wangchuk T."/>
            <person name="Wangdi T."/>
            <person name="Weiand M."/>
            <person name="Wilkinson J."/>
            <person name="Wilson A."/>
            <person name="Yadav S."/>
            <person name="Young G."/>
            <person name="Yu Q."/>
            <person name="Zembek L."/>
            <person name="Zhong D."/>
            <person name="Zimmer A."/>
            <person name="Zwirko Z."/>
            <person name="Jaffe D.B."/>
            <person name="Alvarez P."/>
            <person name="Brockman W."/>
            <person name="Butler J."/>
            <person name="Chin C."/>
            <person name="Gnerre S."/>
            <person name="Grabherr M."/>
            <person name="Kleber M."/>
            <person name="Mauceli E."/>
            <person name="MacCallum I."/>
        </authorList>
    </citation>
    <scope>NUCLEOTIDE SEQUENCE [LARGE SCALE GENOMIC DNA]</scope>
    <source>
        <strain evidence="10">Tucson 15287-2541.00</strain>
    </source>
</reference>
<dbReference type="GO" id="GO:1990904">
    <property type="term" value="C:ribonucleoprotein complex"/>
    <property type="evidence" value="ECO:0007669"/>
    <property type="project" value="UniProtKB-KW"/>
</dbReference>
<dbReference type="PANTHER" id="PTHR10746:SF6">
    <property type="entry name" value="LARGE RIBOSOMAL SUBUNIT PROTEIN UL4M"/>
    <property type="match status" value="1"/>
</dbReference>
<dbReference type="FunFam" id="3.40.1370.10:FF:000005">
    <property type="entry name" value="39S ribosomal protein L4, mitochondrial"/>
    <property type="match status" value="1"/>
</dbReference>
<dbReference type="EMBL" id="CH916368">
    <property type="protein sequence ID" value="EDW03784.1"/>
    <property type="molecule type" value="Genomic_DNA"/>
</dbReference>
<dbReference type="GO" id="GO:0006412">
    <property type="term" value="P:translation"/>
    <property type="evidence" value="ECO:0007669"/>
    <property type="project" value="InterPro"/>
</dbReference>
<feature type="region of interest" description="Disordered" evidence="8">
    <location>
        <begin position="571"/>
        <end position="651"/>
    </location>
</feature>
<gene>
    <name evidence="9" type="primary">Dgri\GH11428</name>
    <name evidence="9" type="ORF">Dgri_GH11428</name>
</gene>
<name>B4JAB3_DROGR</name>
<dbReference type="SMR" id="B4JAB3"/>
<keyword evidence="10" id="KW-1185">Reference proteome</keyword>
<dbReference type="GO" id="GO:0003735">
    <property type="term" value="F:structural constituent of ribosome"/>
    <property type="evidence" value="ECO:0007669"/>
    <property type="project" value="InterPro"/>
</dbReference>
<comment type="subcellular location">
    <subcellularLocation>
        <location evidence="1">Mitochondrion</location>
    </subcellularLocation>
</comment>
<dbReference type="InterPro" id="IPR002136">
    <property type="entry name" value="Ribosomal_uL4"/>
</dbReference>
<evidence type="ECO:0000256" key="2">
    <source>
        <dbReference type="ARBA" id="ARBA00010528"/>
    </source>
</evidence>
<evidence type="ECO:0000256" key="3">
    <source>
        <dbReference type="ARBA" id="ARBA00022980"/>
    </source>
</evidence>
<proteinExistence type="inferred from homology"/>
<feature type="region of interest" description="Disordered" evidence="8">
    <location>
        <begin position="432"/>
        <end position="481"/>
    </location>
</feature>
<dbReference type="SUPFAM" id="SSF52166">
    <property type="entry name" value="Ribosomal protein L4"/>
    <property type="match status" value="1"/>
</dbReference>
<keyword evidence="5" id="KW-0687">Ribonucleoprotein</keyword>
<dbReference type="PANTHER" id="PTHR10746">
    <property type="entry name" value="50S RIBOSOMAL PROTEIN L4"/>
    <property type="match status" value="1"/>
</dbReference>
<sequence length="923" mass="103415">MDGFDEKRRSMKQELLRRALLLKVENSKERSALYDVPTTRCSTQPRGIPLTKEPQLVRNMQRNFSNSRWEPLPGTGLAQREIAGCLECGEATPKKLCLKCRAKEKGYRGSRASSLNYPSSWNLEMVEDSQVVDGRSAELSPSDITNCDALHRTIYDQRLADHSGGANHQKKIDNCVQCSLRPMTKSSTMEPTIEDNSRIRQVLEKPKQRMRHKSVQSDMGYVSKQVSSSPDIVRMEHVIDASGFGKQRVFSGEAGGQSENACSCCCVWGKYPSPGSTHATNAAGISRNNDGYTSSAIDSRASNDNETIKNQQKVGEMHYPTSEHLKIIEHISRPPTMMDTTIPIRKSDSVTQQEKYESNQNGVSRMDYVPNSRERSNEKKKISSRNESYEQYSYNPSNESLSHKQAAVNSSIQCPCCSNAMTQTEEIRQKLDETAGSKRRQSVNLVKTGHKGSKRRQFKKGAPPHPLNGVQPSPRGNELLPISRTAPTIKQTGKQIPNYSTIKTQQFQSSSLPECIVVRGNHLAENCCQFQIRNCCKPITKQPASSNPFIQLHKSCQCPACIKCRTKATMPTINPSRKPNDDQMAKEKLEKVKTTEPESSMPKYDVKVTSAKAKIQPNKAPENSYPDAKSPVTSRSKANSNPSSTYSDASIKTCQSDASVKATSSEAGVTKPDLILPQNYAQFSPVNRNSARQVWIENVDAVKERKVGMMELHPDVFAAQPRVDIIQENIEWQRKYRYVSMAHTKTRAEVRGGGRKPWPQKGMGRARHGSIRSPLFKGGGIVHGPRSPTSHFYMLPFYTRVLGLTSTLSVKLAQDDLHIIENVELPTRDAQFIRDLIAERNWGPSVLIIDKQEMFPENICYATDSIGYVNLMPSFGLNVYSMLKHDTLVLTVEAVKHLEQRLLYQLHRNDAASKSLKFKLDQV</sequence>
<dbReference type="Gene3D" id="3.40.1370.10">
    <property type="match status" value="1"/>
</dbReference>
<dbReference type="AlphaFoldDB" id="B4JAB3"/>
<dbReference type="eggNOG" id="KOG1624">
    <property type="taxonomic scope" value="Eukaryota"/>
</dbReference>
<dbReference type="Proteomes" id="UP000001070">
    <property type="component" value="Unassembled WGS sequence"/>
</dbReference>
<dbReference type="HOGENOM" id="CLU_319172_0_0_1"/>
<organism evidence="10">
    <name type="scientific">Drosophila grimshawi</name>
    <name type="common">Hawaiian fruit fly</name>
    <name type="synonym">Idiomyia grimshawi</name>
    <dbReference type="NCBI Taxonomy" id="7222"/>
    <lineage>
        <taxon>Eukaryota</taxon>
        <taxon>Metazoa</taxon>
        <taxon>Ecdysozoa</taxon>
        <taxon>Arthropoda</taxon>
        <taxon>Hexapoda</taxon>
        <taxon>Insecta</taxon>
        <taxon>Pterygota</taxon>
        <taxon>Neoptera</taxon>
        <taxon>Endopterygota</taxon>
        <taxon>Diptera</taxon>
        <taxon>Brachycera</taxon>
        <taxon>Muscomorpha</taxon>
        <taxon>Ephydroidea</taxon>
        <taxon>Drosophilidae</taxon>
        <taxon>Drosophila</taxon>
        <taxon>Hawaiian Drosophila</taxon>
    </lineage>
</organism>
<accession>B4JAB3</accession>
<evidence type="ECO:0000256" key="7">
    <source>
        <dbReference type="ARBA" id="ARBA00082711"/>
    </source>
</evidence>
<dbReference type="STRING" id="7222.B4JAB3"/>
<dbReference type="InParanoid" id="B4JAB3"/>
<feature type="compositionally biased region" description="Polar residues" evidence="8">
    <location>
        <begin position="385"/>
        <end position="400"/>
    </location>
</feature>
<protein>
    <recommendedName>
        <fullName evidence="6">Large ribosomal subunit protein uL4m</fullName>
    </recommendedName>
    <alternativeName>
        <fullName evidence="7">39S ribosomal protein L4, mitochondrial</fullName>
    </alternativeName>
</protein>
<keyword evidence="3" id="KW-0689">Ribosomal protein</keyword>
<evidence type="ECO:0000256" key="6">
    <source>
        <dbReference type="ARBA" id="ARBA00040565"/>
    </source>
</evidence>
<evidence type="ECO:0000256" key="1">
    <source>
        <dbReference type="ARBA" id="ARBA00004173"/>
    </source>
</evidence>
<feature type="compositionally biased region" description="Basic and acidic residues" evidence="8">
    <location>
        <begin position="578"/>
        <end position="596"/>
    </location>
</feature>
<feature type="compositionally biased region" description="Basic and acidic residues" evidence="8">
    <location>
        <begin position="372"/>
        <end position="381"/>
    </location>
</feature>
<evidence type="ECO:0000256" key="4">
    <source>
        <dbReference type="ARBA" id="ARBA00023128"/>
    </source>
</evidence>
<dbReference type="GO" id="GO:0045747">
    <property type="term" value="P:positive regulation of Notch signaling pathway"/>
    <property type="evidence" value="ECO:0007669"/>
    <property type="project" value="EnsemblMetazoa"/>
</dbReference>
<evidence type="ECO:0000256" key="8">
    <source>
        <dbReference type="SAM" id="MobiDB-lite"/>
    </source>
</evidence>
<dbReference type="GO" id="GO:0005840">
    <property type="term" value="C:ribosome"/>
    <property type="evidence" value="ECO:0007669"/>
    <property type="project" value="UniProtKB-KW"/>
</dbReference>
<dbReference type="InterPro" id="IPR023574">
    <property type="entry name" value="Ribosomal_uL4_dom_sf"/>
</dbReference>
<feature type="region of interest" description="Disordered" evidence="8">
    <location>
        <begin position="748"/>
        <end position="769"/>
    </location>
</feature>
<dbReference type="Pfam" id="PF00573">
    <property type="entry name" value="Ribosomal_L4"/>
    <property type="match status" value="1"/>
</dbReference>
<comment type="similarity">
    <text evidence="2">Belongs to the universal ribosomal protein uL4 family.</text>
</comment>
<evidence type="ECO:0000313" key="10">
    <source>
        <dbReference type="Proteomes" id="UP000001070"/>
    </source>
</evidence>
<evidence type="ECO:0000313" key="9">
    <source>
        <dbReference type="EMBL" id="EDW03784.1"/>
    </source>
</evidence>
<dbReference type="GO" id="GO:0005634">
    <property type="term" value="C:nucleus"/>
    <property type="evidence" value="ECO:0007669"/>
    <property type="project" value="EnsemblMetazoa"/>
</dbReference>
<dbReference type="GO" id="GO:0005743">
    <property type="term" value="C:mitochondrial inner membrane"/>
    <property type="evidence" value="ECO:0007669"/>
    <property type="project" value="UniProtKB-ARBA"/>
</dbReference>
<dbReference type="InterPro" id="IPR013005">
    <property type="entry name" value="Ribosomal_uL4-like"/>
</dbReference>